<dbReference type="AlphaFoldDB" id="A0A2V2Z128"/>
<feature type="transmembrane region" description="Helical" evidence="1">
    <location>
        <begin position="12"/>
        <end position="33"/>
    </location>
</feature>
<evidence type="ECO:0000313" key="3">
    <source>
        <dbReference type="Proteomes" id="UP000246635"/>
    </source>
</evidence>
<gene>
    <name evidence="2" type="ORF">DFQ01_102133</name>
</gene>
<dbReference type="OrthoDB" id="2840610at2"/>
<proteinExistence type="predicted"/>
<dbReference type="Proteomes" id="UP000246635">
    <property type="component" value="Unassembled WGS sequence"/>
</dbReference>
<keyword evidence="1" id="KW-0472">Membrane</keyword>
<evidence type="ECO:0000313" key="2">
    <source>
        <dbReference type="EMBL" id="PWW07241.1"/>
    </source>
</evidence>
<evidence type="ECO:0000256" key="1">
    <source>
        <dbReference type="SAM" id="Phobius"/>
    </source>
</evidence>
<organism evidence="2 3">
    <name type="scientific">Paenibacillus cellulosilyticus</name>
    <dbReference type="NCBI Taxonomy" id="375489"/>
    <lineage>
        <taxon>Bacteria</taxon>
        <taxon>Bacillati</taxon>
        <taxon>Bacillota</taxon>
        <taxon>Bacilli</taxon>
        <taxon>Bacillales</taxon>
        <taxon>Paenibacillaceae</taxon>
        <taxon>Paenibacillus</taxon>
    </lineage>
</organism>
<reference evidence="2 3" key="1">
    <citation type="submission" date="2018-05" db="EMBL/GenBank/DDBJ databases">
        <title>Genomic Encyclopedia of Type Strains, Phase III (KMG-III): the genomes of soil and plant-associated and newly described type strains.</title>
        <authorList>
            <person name="Whitman W."/>
        </authorList>
    </citation>
    <scope>NUCLEOTIDE SEQUENCE [LARGE SCALE GENOMIC DNA]</scope>
    <source>
        <strain evidence="2 3">CECT 5696</strain>
    </source>
</reference>
<keyword evidence="1" id="KW-1133">Transmembrane helix</keyword>
<feature type="transmembrane region" description="Helical" evidence="1">
    <location>
        <begin position="255"/>
        <end position="275"/>
    </location>
</feature>
<keyword evidence="3" id="KW-1185">Reference proteome</keyword>
<name>A0A2V2Z128_9BACL</name>
<feature type="transmembrane region" description="Helical" evidence="1">
    <location>
        <begin position="200"/>
        <end position="218"/>
    </location>
</feature>
<comment type="caution">
    <text evidence="2">The sequence shown here is derived from an EMBL/GenBank/DDBJ whole genome shotgun (WGS) entry which is preliminary data.</text>
</comment>
<evidence type="ECO:0008006" key="4">
    <source>
        <dbReference type="Google" id="ProtNLM"/>
    </source>
</evidence>
<dbReference type="EMBL" id="QGTQ01000002">
    <property type="protein sequence ID" value="PWW07241.1"/>
    <property type="molecule type" value="Genomic_DNA"/>
</dbReference>
<feature type="transmembrane region" description="Helical" evidence="1">
    <location>
        <begin position="282"/>
        <end position="302"/>
    </location>
</feature>
<feature type="transmembrane region" description="Helical" evidence="1">
    <location>
        <begin position="230"/>
        <end position="249"/>
    </location>
</feature>
<sequence length="317" mass="36627">MKLNIKTKLYQTNYILILICFLSIVTSWLISYFDYVNMVNNGYINKKSISFRLEEMNKPFNPNLSGYILMQYDNERLSPKYVYINGDVKLPPIIKNNNFNIDKDIDSHAAIVGASASIESIPNGYTITGTFDTSHSYRLSSDIWLLSRIEELHLDKGHYFIFTSPSSSPEDKLSALMNGNPYEVLSMQNYGTYSLASNSLFQNILWALYLFFLLIALAHTINGHRKDGKLITVLYYSGFSTYRLIWIMIKLRLFSFMLISIFLVISCVLLNRYIYSLWDTSWLLYSFCFIGFQSLSIIIASISTSCQYSVKKEGHRF</sequence>
<protein>
    <recommendedName>
        <fullName evidence="4">MacB-like protein</fullName>
    </recommendedName>
</protein>
<dbReference type="RefSeq" id="WP_110042501.1">
    <property type="nucleotide sequence ID" value="NZ_CP054612.1"/>
</dbReference>
<accession>A0A2V2Z128</accession>
<keyword evidence="1" id="KW-0812">Transmembrane</keyword>